<dbReference type="OrthoDB" id="9802919at2"/>
<dbReference type="GO" id="GO:0009003">
    <property type="term" value="F:signal peptidase activity"/>
    <property type="evidence" value="ECO:0007669"/>
    <property type="project" value="UniProtKB-EC"/>
</dbReference>
<dbReference type="GO" id="GO:0005886">
    <property type="term" value="C:plasma membrane"/>
    <property type="evidence" value="ECO:0007669"/>
    <property type="project" value="UniProtKB-SubCell"/>
</dbReference>
<gene>
    <name evidence="9" type="ORF">FC24_GL000661</name>
</gene>
<dbReference type="PANTHER" id="PTHR43390:SF1">
    <property type="entry name" value="CHLOROPLAST PROCESSING PEPTIDASE"/>
    <property type="match status" value="1"/>
</dbReference>
<keyword evidence="7" id="KW-0472">Membrane</keyword>
<keyword evidence="10" id="KW-1185">Reference proteome</keyword>
<comment type="similarity">
    <text evidence="3 7">Belongs to the peptidase S26 family.</text>
</comment>
<evidence type="ECO:0000313" key="10">
    <source>
        <dbReference type="Proteomes" id="UP000051638"/>
    </source>
</evidence>
<evidence type="ECO:0000256" key="3">
    <source>
        <dbReference type="ARBA" id="ARBA00009370"/>
    </source>
</evidence>
<evidence type="ECO:0000256" key="5">
    <source>
        <dbReference type="ARBA" id="ARBA00022801"/>
    </source>
</evidence>
<name>A0A0R2D531_9LACO</name>
<sequence>MKKETAKSWLWLVLDIVIVVAVVVVLKTFVIATHNVSGPSMAPNFMNNDYVLAWRHTSLKRGDVVILHAPDNALYIKRIIGLPGDTVTSKDDVMYINGKKYDQPYLKAYEEQWASDNNGLFTQNFSLKSLAATNHATKVPKDSYFVMGDNRPISKDSRLIGFVPRSKIEGKIIWRYWPLNKWSVY</sequence>
<dbReference type="InterPro" id="IPR036286">
    <property type="entry name" value="LexA/Signal_pep-like_sf"/>
</dbReference>
<evidence type="ECO:0000256" key="1">
    <source>
        <dbReference type="ARBA" id="ARBA00000677"/>
    </source>
</evidence>
<proteinExistence type="inferred from homology"/>
<evidence type="ECO:0000256" key="2">
    <source>
        <dbReference type="ARBA" id="ARBA00004401"/>
    </source>
</evidence>
<evidence type="ECO:0000256" key="4">
    <source>
        <dbReference type="ARBA" id="ARBA00013208"/>
    </source>
</evidence>
<dbReference type="CDD" id="cd06530">
    <property type="entry name" value="S26_SPase_I"/>
    <property type="match status" value="1"/>
</dbReference>
<dbReference type="AlphaFoldDB" id="A0A0R2D531"/>
<dbReference type="InterPro" id="IPR000223">
    <property type="entry name" value="Pept_S26A_signal_pept_1"/>
</dbReference>
<dbReference type="EMBL" id="AYYI01000021">
    <property type="protein sequence ID" value="KRM99021.1"/>
    <property type="molecule type" value="Genomic_DNA"/>
</dbReference>
<reference evidence="9 10" key="1">
    <citation type="journal article" date="2015" name="Genome Announc.">
        <title>Expanding the biotechnology potential of lactobacilli through comparative genomics of 213 strains and associated genera.</title>
        <authorList>
            <person name="Sun Z."/>
            <person name="Harris H.M."/>
            <person name="McCann A."/>
            <person name="Guo C."/>
            <person name="Argimon S."/>
            <person name="Zhang W."/>
            <person name="Yang X."/>
            <person name="Jeffery I.B."/>
            <person name="Cooney J.C."/>
            <person name="Kagawa T.F."/>
            <person name="Liu W."/>
            <person name="Song Y."/>
            <person name="Salvetti E."/>
            <person name="Wrobel A."/>
            <person name="Rasinkangas P."/>
            <person name="Parkhill J."/>
            <person name="Rea M.C."/>
            <person name="O'Sullivan O."/>
            <person name="Ritari J."/>
            <person name="Douillard F.P."/>
            <person name="Paul Ross R."/>
            <person name="Yang R."/>
            <person name="Briner A.E."/>
            <person name="Felis G.E."/>
            <person name="de Vos W.M."/>
            <person name="Barrangou R."/>
            <person name="Klaenhammer T.R."/>
            <person name="Caufield P.W."/>
            <person name="Cui Y."/>
            <person name="Zhang H."/>
            <person name="O'Toole P.W."/>
        </authorList>
    </citation>
    <scope>NUCLEOTIDE SEQUENCE [LARGE SCALE GENOMIC DNA]</scope>
    <source>
        <strain evidence="9 10">DSM 20253</strain>
    </source>
</reference>
<dbReference type="EC" id="3.4.21.89" evidence="4 7"/>
<dbReference type="InterPro" id="IPR019758">
    <property type="entry name" value="Pept_S26A_signal_pept_1_CS"/>
</dbReference>
<dbReference type="InterPro" id="IPR019533">
    <property type="entry name" value="Peptidase_S26"/>
</dbReference>
<dbReference type="PANTHER" id="PTHR43390">
    <property type="entry name" value="SIGNAL PEPTIDASE I"/>
    <property type="match status" value="1"/>
</dbReference>
<dbReference type="Proteomes" id="UP000051638">
    <property type="component" value="Unassembled WGS sequence"/>
</dbReference>
<comment type="catalytic activity">
    <reaction evidence="1 7">
        <text>Cleavage of hydrophobic, N-terminal signal or leader sequences from secreted and periplasmic proteins.</text>
        <dbReference type="EC" id="3.4.21.89"/>
    </reaction>
</comment>
<dbReference type="Gene3D" id="2.10.109.10">
    <property type="entry name" value="Umud Fragment, subunit A"/>
    <property type="match status" value="1"/>
</dbReference>
<keyword evidence="5 7" id="KW-0378">Hydrolase</keyword>
<comment type="subcellular location">
    <subcellularLocation>
        <location evidence="2">Cell membrane</location>
        <topology evidence="2">Single-pass type II membrane protein</topology>
    </subcellularLocation>
    <subcellularLocation>
        <location evidence="7">Membrane</location>
        <topology evidence="7">Single-pass type II membrane protein</topology>
    </subcellularLocation>
</comment>
<dbReference type="PATRIC" id="fig|1423796.3.peg.677"/>
<feature type="active site" evidence="6">
    <location>
        <position position="77"/>
    </location>
</feature>
<keyword evidence="7" id="KW-0645">Protease</keyword>
<dbReference type="SUPFAM" id="SSF51306">
    <property type="entry name" value="LexA/Signal peptidase"/>
    <property type="match status" value="1"/>
</dbReference>
<dbReference type="STRING" id="1423796.FC24_GL000661"/>
<dbReference type="NCBIfam" id="TIGR02227">
    <property type="entry name" value="sigpep_I_bact"/>
    <property type="match status" value="1"/>
</dbReference>
<keyword evidence="7" id="KW-1133">Transmembrane helix</keyword>
<accession>A0A0R2D531</accession>
<feature type="domain" description="Peptidase S26" evidence="8">
    <location>
        <begin position="13"/>
        <end position="177"/>
    </location>
</feature>
<dbReference type="PRINTS" id="PR00727">
    <property type="entry name" value="LEADERPTASE"/>
</dbReference>
<dbReference type="GO" id="GO:0004252">
    <property type="term" value="F:serine-type endopeptidase activity"/>
    <property type="evidence" value="ECO:0007669"/>
    <property type="project" value="InterPro"/>
</dbReference>
<comment type="caution">
    <text evidence="9">The sequence shown here is derived from an EMBL/GenBank/DDBJ whole genome shotgun (WGS) entry which is preliminary data.</text>
</comment>
<dbReference type="GO" id="GO:0006465">
    <property type="term" value="P:signal peptide processing"/>
    <property type="evidence" value="ECO:0007669"/>
    <property type="project" value="InterPro"/>
</dbReference>
<protein>
    <recommendedName>
        <fullName evidence="4 7">Signal peptidase I</fullName>
        <ecNumber evidence="4 7">3.4.21.89</ecNumber>
    </recommendedName>
</protein>
<evidence type="ECO:0000256" key="7">
    <source>
        <dbReference type="RuleBase" id="RU362042"/>
    </source>
</evidence>
<dbReference type="Pfam" id="PF10502">
    <property type="entry name" value="Peptidase_S26"/>
    <property type="match status" value="1"/>
</dbReference>
<organism evidence="9 10">
    <name type="scientific">Loigolactobacillus rennini DSM 20253</name>
    <dbReference type="NCBI Taxonomy" id="1423796"/>
    <lineage>
        <taxon>Bacteria</taxon>
        <taxon>Bacillati</taxon>
        <taxon>Bacillota</taxon>
        <taxon>Bacilli</taxon>
        <taxon>Lactobacillales</taxon>
        <taxon>Lactobacillaceae</taxon>
        <taxon>Loigolactobacillus</taxon>
    </lineage>
</organism>
<feature type="active site" evidence="6">
    <location>
        <position position="40"/>
    </location>
</feature>
<feature type="transmembrane region" description="Helical" evidence="7">
    <location>
        <begin position="9"/>
        <end position="32"/>
    </location>
</feature>
<dbReference type="RefSeq" id="WP_057873475.1">
    <property type="nucleotide sequence ID" value="NZ_AYYI01000021.1"/>
</dbReference>
<evidence type="ECO:0000259" key="8">
    <source>
        <dbReference type="Pfam" id="PF10502"/>
    </source>
</evidence>
<evidence type="ECO:0000256" key="6">
    <source>
        <dbReference type="PIRSR" id="PIRSR600223-1"/>
    </source>
</evidence>
<evidence type="ECO:0000313" key="9">
    <source>
        <dbReference type="EMBL" id="KRM99021.1"/>
    </source>
</evidence>
<keyword evidence="7" id="KW-0812">Transmembrane</keyword>
<dbReference type="PROSITE" id="PS00761">
    <property type="entry name" value="SPASE_I_3"/>
    <property type="match status" value="1"/>
</dbReference>